<evidence type="ECO:0000313" key="7">
    <source>
        <dbReference type="EMBL" id="RKQ95492.1"/>
    </source>
</evidence>
<feature type="transmembrane region" description="Helical" evidence="6">
    <location>
        <begin position="170"/>
        <end position="191"/>
    </location>
</feature>
<name>A0A495D1R3_9PROT</name>
<accession>A0A495D1R3</accession>
<keyword evidence="2" id="KW-1003">Cell membrane</keyword>
<feature type="transmembrane region" description="Helical" evidence="6">
    <location>
        <begin position="257"/>
        <end position="274"/>
    </location>
</feature>
<dbReference type="GO" id="GO:0005886">
    <property type="term" value="C:plasma membrane"/>
    <property type="evidence" value="ECO:0007669"/>
    <property type="project" value="UniProtKB-SubCell"/>
</dbReference>
<feature type="transmembrane region" description="Helical" evidence="6">
    <location>
        <begin position="109"/>
        <end position="126"/>
    </location>
</feature>
<dbReference type="OrthoDB" id="5906224at2"/>
<feature type="transmembrane region" description="Helical" evidence="6">
    <location>
        <begin position="327"/>
        <end position="345"/>
    </location>
</feature>
<gene>
    <name evidence="7" type="ORF">C7435_2595</name>
</gene>
<evidence type="ECO:0000256" key="5">
    <source>
        <dbReference type="ARBA" id="ARBA00023136"/>
    </source>
</evidence>
<dbReference type="InterPro" id="IPR050833">
    <property type="entry name" value="Poly_Biosynth_Transport"/>
</dbReference>
<feature type="transmembrane region" description="Helical" evidence="6">
    <location>
        <begin position="230"/>
        <end position="251"/>
    </location>
</feature>
<feature type="transmembrane region" description="Helical" evidence="6">
    <location>
        <begin position="382"/>
        <end position="405"/>
    </location>
</feature>
<evidence type="ECO:0000256" key="2">
    <source>
        <dbReference type="ARBA" id="ARBA00022475"/>
    </source>
</evidence>
<feature type="transmembrane region" description="Helical" evidence="6">
    <location>
        <begin position="286"/>
        <end position="307"/>
    </location>
</feature>
<dbReference type="Pfam" id="PF01943">
    <property type="entry name" value="Polysacc_synt"/>
    <property type="match status" value="1"/>
</dbReference>
<comment type="subcellular location">
    <subcellularLocation>
        <location evidence="1">Cell membrane</location>
        <topology evidence="1">Multi-pass membrane protein</topology>
    </subcellularLocation>
</comment>
<sequence>MLGRHLLGYLPVQLAQVLVGFGGVAVFTRIMPAEMYGQYAIAIATLSLTHIVTFTWLEAAVARFHARAEQRGRLRDHLATAYGLYLVIAVVAGALLVLGVHILPIDPRLQAALSFAIISLLLRALLQIGMETHRASGNVSRYSALEASYLMVGFLVGIGVVLTTDLGAAGVFVGTAVAALAMLVFDLPVMLRRAARGRRHPARAASFMRYGAPLSMSLIFEHLLSVGDRFLIAAMISQGAVGMYAAGYGLADRLLDVIFIWFGAAVWPLTIKAFEKDGTAAAQAMAGRAAGLMGLICFPAAAGLALVATPLTTLIIGESVRAEAAAILPWIALSGLMKGMMTYYFHEAFTLTRKTGVMAATMAVSAGINLGLNLAFIPLFGIAGAAMATVIAYALALVACAVLGRRHFVLPLPWTDWVKAGAATAIMAAAVFALPGAGTAWLDLTLKAGTGGLVYVISAYCLDIAGCRTWLRDARLLFRPAGA</sequence>
<dbReference type="PANTHER" id="PTHR30250">
    <property type="entry name" value="PST FAMILY PREDICTED COLANIC ACID TRANSPORTER"/>
    <property type="match status" value="1"/>
</dbReference>
<dbReference type="Proteomes" id="UP000273675">
    <property type="component" value="Unassembled WGS sequence"/>
</dbReference>
<keyword evidence="5 6" id="KW-0472">Membrane</keyword>
<evidence type="ECO:0000313" key="8">
    <source>
        <dbReference type="Proteomes" id="UP000273675"/>
    </source>
</evidence>
<dbReference type="RefSeq" id="WP_121212008.1">
    <property type="nucleotide sequence ID" value="NZ_RBIM01000006.1"/>
</dbReference>
<keyword evidence="3 6" id="KW-0812">Transmembrane</keyword>
<evidence type="ECO:0000256" key="6">
    <source>
        <dbReference type="SAM" id="Phobius"/>
    </source>
</evidence>
<evidence type="ECO:0000256" key="4">
    <source>
        <dbReference type="ARBA" id="ARBA00022989"/>
    </source>
</evidence>
<feature type="transmembrane region" description="Helical" evidence="6">
    <location>
        <begin position="7"/>
        <end position="27"/>
    </location>
</feature>
<feature type="transmembrane region" description="Helical" evidence="6">
    <location>
        <begin position="147"/>
        <end position="164"/>
    </location>
</feature>
<protein>
    <submittedName>
        <fullName evidence="7">O-antigen/teichoic acid export membrane protein</fullName>
    </submittedName>
</protein>
<dbReference type="AlphaFoldDB" id="A0A495D1R3"/>
<feature type="transmembrane region" description="Helical" evidence="6">
    <location>
        <begin position="39"/>
        <end position="61"/>
    </location>
</feature>
<keyword evidence="4 6" id="KW-1133">Transmembrane helix</keyword>
<feature type="transmembrane region" description="Helical" evidence="6">
    <location>
        <begin position="453"/>
        <end position="471"/>
    </location>
</feature>
<feature type="transmembrane region" description="Helical" evidence="6">
    <location>
        <begin position="357"/>
        <end position="376"/>
    </location>
</feature>
<feature type="transmembrane region" description="Helical" evidence="6">
    <location>
        <begin position="417"/>
        <end position="441"/>
    </location>
</feature>
<proteinExistence type="predicted"/>
<dbReference type="InterPro" id="IPR002797">
    <property type="entry name" value="Polysacc_synth"/>
</dbReference>
<comment type="caution">
    <text evidence="7">The sequence shown here is derived from an EMBL/GenBank/DDBJ whole genome shotgun (WGS) entry which is preliminary data.</text>
</comment>
<evidence type="ECO:0000256" key="1">
    <source>
        <dbReference type="ARBA" id="ARBA00004651"/>
    </source>
</evidence>
<feature type="transmembrane region" description="Helical" evidence="6">
    <location>
        <begin position="82"/>
        <end position="103"/>
    </location>
</feature>
<reference evidence="7 8" key="1">
    <citation type="submission" date="2018-10" db="EMBL/GenBank/DDBJ databases">
        <title>Genomic Encyclopedia of Type Strains, Phase IV (KMG-IV): sequencing the most valuable type-strain genomes for metagenomic binning, comparative biology and taxonomic classification.</title>
        <authorList>
            <person name="Goeker M."/>
        </authorList>
    </citation>
    <scope>NUCLEOTIDE SEQUENCE [LARGE SCALE GENOMIC DNA]</scope>
    <source>
        <strain evidence="7 8">DSM 4734</strain>
    </source>
</reference>
<evidence type="ECO:0000256" key="3">
    <source>
        <dbReference type="ARBA" id="ARBA00022692"/>
    </source>
</evidence>
<dbReference type="EMBL" id="RBIM01000006">
    <property type="protein sequence ID" value="RKQ95492.1"/>
    <property type="molecule type" value="Genomic_DNA"/>
</dbReference>
<dbReference type="PANTHER" id="PTHR30250:SF31">
    <property type="entry name" value="INNER MEMBRANE PROTEIN YGHQ"/>
    <property type="match status" value="1"/>
</dbReference>
<organism evidence="7 8">
    <name type="scientific">Maricaulis maris</name>
    <dbReference type="NCBI Taxonomy" id="74318"/>
    <lineage>
        <taxon>Bacteria</taxon>
        <taxon>Pseudomonadati</taxon>
        <taxon>Pseudomonadota</taxon>
        <taxon>Alphaproteobacteria</taxon>
        <taxon>Maricaulales</taxon>
        <taxon>Maricaulaceae</taxon>
        <taxon>Maricaulis</taxon>
    </lineage>
</organism>